<dbReference type="RefSeq" id="WP_377417181.1">
    <property type="nucleotide sequence ID" value="NZ_JBHSPR010000001.1"/>
</dbReference>
<gene>
    <name evidence="1" type="ORF">ACFP2T_03605</name>
</gene>
<reference evidence="2" key="1">
    <citation type="journal article" date="2019" name="Int. J. Syst. Evol. Microbiol.">
        <title>The Global Catalogue of Microorganisms (GCM) 10K type strain sequencing project: providing services to taxonomists for standard genome sequencing and annotation.</title>
        <authorList>
            <consortium name="The Broad Institute Genomics Platform"/>
            <consortium name="The Broad Institute Genome Sequencing Center for Infectious Disease"/>
            <person name="Wu L."/>
            <person name="Ma J."/>
        </authorList>
    </citation>
    <scope>NUCLEOTIDE SEQUENCE [LARGE SCALE GENOMIC DNA]</scope>
    <source>
        <strain evidence="2">ZS-35-S2</strain>
    </source>
</reference>
<dbReference type="EMBL" id="JBHSPR010000001">
    <property type="protein sequence ID" value="MFC6015281.1"/>
    <property type="molecule type" value="Genomic_DNA"/>
</dbReference>
<organism evidence="1 2">
    <name type="scientific">Plantactinospora solaniradicis</name>
    <dbReference type="NCBI Taxonomy" id="1723736"/>
    <lineage>
        <taxon>Bacteria</taxon>
        <taxon>Bacillati</taxon>
        <taxon>Actinomycetota</taxon>
        <taxon>Actinomycetes</taxon>
        <taxon>Micromonosporales</taxon>
        <taxon>Micromonosporaceae</taxon>
        <taxon>Plantactinospora</taxon>
    </lineage>
</organism>
<name>A0ABW1K0N2_9ACTN</name>
<accession>A0ABW1K0N2</accession>
<comment type="caution">
    <text evidence="1">The sequence shown here is derived from an EMBL/GenBank/DDBJ whole genome shotgun (WGS) entry which is preliminary data.</text>
</comment>
<evidence type="ECO:0000313" key="2">
    <source>
        <dbReference type="Proteomes" id="UP001596203"/>
    </source>
</evidence>
<keyword evidence="2" id="KW-1185">Reference proteome</keyword>
<proteinExistence type="predicted"/>
<evidence type="ECO:0000313" key="1">
    <source>
        <dbReference type="EMBL" id="MFC6015281.1"/>
    </source>
</evidence>
<protein>
    <submittedName>
        <fullName evidence="1">Uncharacterized protein</fullName>
    </submittedName>
</protein>
<dbReference type="Proteomes" id="UP001596203">
    <property type="component" value="Unassembled WGS sequence"/>
</dbReference>
<sequence>MEIKPAMVEYIRTMVQGDYEANDRIEAELDADGWDDFPKLLGAVFFLAVDRRFDEDASAADIVRFVAEMRGAAPVDPAVIDANAAEALIGSALDPSSDHGVESEMVGRIQTLTIMHVLGAEDVAERDLNALLDEAVQLVARL</sequence>